<evidence type="ECO:0000256" key="14">
    <source>
        <dbReference type="ARBA" id="ARBA00038036"/>
    </source>
</evidence>
<keyword evidence="8 16" id="KW-0808">Transferase</keyword>
<proteinExistence type="inferred from homology"/>
<evidence type="ECO:0000256" key="8">
    <source>
        <dbReference type="ARBA" id="ARBA00022679"/>
    </source>
</evidence>
<comment type="caution">
    <text evidence="17">The sequence shown here is derived from an EMBL/GenBank/DDBJ whole genome shotgun (WGS) entry which is preliminary data.</text>
</comment>
<dbReference type="GO" id="GO:0016301">
    <property type="term" value="F:kinase activity"/>
    <property type="evidence" value="ECO:0007669"/>
    <property type="project" value="UniProtKB-KW"/>
</dbReference>
<evidence type="ECO:0000256" key="15">
    <source>
        <dbReference type="ARBA" id="ARBA00040883"/>
    </source>
</evidence>
<evidence type="ECO:0000256" key="12">
    <source>
        <dbReference type="ARBA" id="ARBA00022958"/>
    </source>
</evidence>
<evidence type="ECO:0000256" key="16">
    <source>
        <dbReference type="HAMAP-Rule" id="MF_01274"/>
    </source>
</evidence>
<comment type="function">
    <text evidence="16">Catalyzes the phosphorylation of pantothenate (Pan), the first step in CoA biosynthesis.</text>
</comment>
<dbReference type="RefSeq" id="WP_345534072.1">
    <property type="nucleotide sequence ID" value="NZ_BAABLD010000015.1"/>
</dbReference>
<keyword evidence="18" id="KW-1185">Reference proteome</keyword>
<protein>
    <recommendedName>
        <fullName evidence="15 16">Type III pantothenate kinase</fullName>
        <ecNumber evidence="6 16">2.7.1.33</ecNumber>
    </recommendedName>
    <alternativeName>
        <fullName evidence="16">PanK-III</fullName>
    </alternativeName>
    <alternativeName>
        <fullName evidence="16">Pantothenic acid kinase</fullName>
    </alternativeName>
</protein>
<dbReference type="Gene3D" id="3.30.420.40">
    <property type="match status" value="2"/>
</dbReference>
<comment type="subcellular location">
    <subcellularLocation>
        <location evidence="3 16">Cytoplasm</location>
    </subcellularLocation>
</comment>
<feature type="binding site" evidence="16">
    <location>
        <position position="87"/>
    </location>
    <ligand>
        <name>substrate</name>
    </ligand>
</feature>
<feature type="binding site" evidence="16">
    <location>
        <position position="173"/>
    </location>
    <ligand>
        <name>substrate</name>
    </ligand>
</feature>
<accession>A0ABP9QZD5</accession>
<evidence type="ECO:0000313" key="18">
    <source>
        <dbReference type="Proteomes" id="UP001500547"/>
    </source>
</evidence>
<evidence type="ECO:0000256" key="9">
    <source>
        <dbReference type="ARBA" id="ARBA00022741"/>
    </source>
</evidence>
<evidence type="ECO:0000256" key="11">
    <source>
        <dbReference type="ARBA" id="ARBA00022840"/>
    </source>
</evidence>
<evidence type="ECO:0000313" key="17">
    <source>
        <dbReference type="EMBL" id="GAA5169706.1"/>
    </source>
</evidence>
<dbReference type="HAMAP" id="MF_01274">
    <property type="entry name" value="Pantothen_kinase_3"/>
    <property type="match status" value="1"/>
</dbReference>
<keyword evidence="12 16" id="KW-0630">Potassium</keyword>
<dbReference type="NCBIfam" id="TIGR00671">
    <property type="entry name" value="baf"/>
    <property type="match status" value="1"/>
</dbReference>
<comment type="similarity">
    <text evidence="14 16">Belongs to the type III pantothenate kinase family.</text>
</comment>
<reference evidence="18" key="1">
    <citation type="journal article" date="2019" name="Int. J. Syst. Evol. Microbiol.">
        <title>The Global Catalogue of Microorganisms (GCM) 10K type strain sequencing project: providing services to taxonomists for standard genome sequencing and annotation.</title>
        <authorList>
            <consortium name="The Broad Institute Genomics Platform"/>
            <consortium name="The Broad Institute Genome Sequencing Center for Infectious Disease"/>
            <person name="Wu L."/>
            <person name="Ma J."/>
        </authorList>
    </citation>
    <scope>NUCLEOTIDE SEQUENCE [LARGE SCALE GENOMIC DNA]</scope>
    <source>
        <strain evidence="18">JCM 18715</strain>
    </source>
</reference>
<comment type="catalytic activity">
    <reaction evidence="1 16">
        <text>(R)-pantothenate + ATP = (R)-4'-phosphopantothenate + ADP + H(+)</text>
        <dbReference type="Rhea" id="RHEA:16373"/>
        <dbReference type="ChEBI" id="CHEBI:10986"/>
        <dbReference type="ChEBI" id="CHEBI:15378"/>
        <dbReference type="ChEBI" id="CHEBI:29032"/>
        <dbReference type="ChEBI" id="CHEBI:30616"/>
        <dbReference type="ChEBI" id="CHEBI:456216"/>
        <dbReference type="EC" id="2.7.1.33"/>
    </reaction>
</comment>
<gene>
    <name evidence="16" type="primary">coaX</name>
    <name evidence="17" type="ORF">GCM10025770_31600</name>
</gene>
<evidence type="ECO:0000256" key="2">
    <source>
        <dbReference type="ARBA" id="ARBA00001958"/>
    </source>
</evidence>
<keyword evidence="7 16" id="KW-0963">Cytoplasm</keyword>
<keyword evidence="13 16" id="KW-0173">Coenzyme A biosynthesis</keyword>
<organism evidence="17 18">
    <name type="scientific">Viridibacterium curvum</name>
    <dbReference type="NCBI Taxonomy" id="1101404"/>
    <lineage>
        <taxon>Bacteria</taxon>
        <taxon>Pseudomonadati</taxon>
        <taxon>Pseudomonadota</taxon>
        <taxon>Betaproteobacteria</taxon>
        <taxon>Rhodocyclales</taxon>
        <taxon>Rhodocyclaceae</taxon>
        <taxon>Viridibacterium</taxon>
    </lineage>
</organism>
<comment type="caution">
    <text evidence="16">Lacks conserved residue(s) required for the propagation of feature annotation.</text>
</comment>
<evidence type="ECO:0000256" key="10">
    <source>
        <dbReference type="ARBA" id="ARBA00022777"/>
    </source>
</evidence>
<evidence type="ECO:0000256" key="1">
    <source>
        <dbReference type="ARBA" id="ARBA00001206"/>
    </source>
</evidence>
<sequence>MHLFIDAGNTRIKYAAHDGQRWLFHRVTTGDALALDLPTGVSLRGALAASVASPAVNAALDEQCSQHGVSLDWFRSSSAACGVRNAYADPSQLGVDRWAAALAAWSRVQGPCLVVSAGTATTIDLIEADAQGGGCFAGGCILPGFDMMRRALAEGTARLPLAEGSWQPKPDRTQDAIYSGCLNAQLGAIERMRSQLPAGSAVLLAGGAAPLLRPQISAPVIETPDLVLEGLLRAVG</sequence>
<evidence type="ECO:0000256" key="7">
    <source>
        <dbReference type="ARBA" id="ARBA00022490"/>
    </source>
</evidence>
<dbReference type="SUPFAM" id="SSF53067">
    <property type="entry name" value="Actin-like ATPase domain"/>
    <property type="match status" value="2"/>
</dbReference>
<evidence type="ECO:0000256" key="4">
    <source>
        <dbReference type="ARBA" id="ARBA00005225"/>
    </source>
</evidence>
<name>A0ABP9QZD5_9RHOO</name>
<evidence type="ECO:0000256" key="3">
    <source>
        <dbReference type="ARBA" id="ARBA00004496"/>
    </source>
</evidence>
<feature type="active site" description="Proton acceptor" evidence="16">
    <location>
        <position position="96"/>
    </location>
</feature>
<dbReference type="InterPro" id="IPR004619">
    <property type="entry name" value="Type_III_PanK"/>
</dbReference>
<dbReference type="EMBL" id="BAABLD010000015">
    <property type="protein sequence ID" value="GAA5169706.1"/>
    <property type="molecule type" value="Genomic_DNA"/>
</dbReference>
<keyword evidence="10 16" id="KW-0418">Kinase</keyword>
<feature type="binding site" evidence="16">
    <location>
        <position position="119"/>
    </location>
    <ligand>
        <name>ATP</name>
        <dbReference type="ChEBI" id="CHEBI:30616"/>
    </ligand>
</feature>
<keyword evidence="9 16" id="KW-0547">Nucleotide-binding</keyword>
<dbReference type="EC" id="2.7.1.33" evidence="6 16"/>
<dbReference type="Proteomes" id="UP001500547">
    <property type="component" value="Unassembled WGS sequence"/>
</dbReference>
<comment type="cofactor">
    <cofactor evidence="16">
        <name>NH4(+)</name>
        <dbReference type="ChEBI" id="CHEBI:28938"/>
    </cofactor>
    <cofactor evidence="16">
        <name>K(+)</name>
        <dbReference type="ChEBI" id="CHEBI:29103"/>
    </cofactor>
    <text evidence="16">A monovalent cation. Ammonium or potassium.</text>
</comment>
<dbReference type="InterPro" id="IPR043129">
    <property type="entry name" value="ATPase_NBD"/>
</dbReference>
<dbReference type="PANTHER" id="PTHR34265">
    <property type="entry name" value="TYPE III PANTOTHENATE KINASE"/>
    <property type="match status" value="1"/>
</dbReference>
<dbReference type="Pfam" id="PF03309">
    <property type="entry name" value="Pan_kinase"/>
    <property type="match status" value="1"/>
</dbReference>
<evidence type="ECO:0000256" key="6">
    <source>
        <dbReference type="ARBA" id="ARBA00012102"/>
    </source>
</evidence>
<evidence type="ECO:0000256" key="13">
    <source>
        <dbReference type="ARBA" id="ARBA00022993"/>
    </source>
</evidence>
<dbReference type="PANTHER" id="PTHR34265:SF1">
    <property type="entry name" value="TYPE III PANTOTHENATE KINASE"/>
    <property type="match status" value="1"/>
</dbReference>
<comment type="subunit">
    <text evidence="5 16">Homodimer.</text>
</comment>
<evidence type="ECO:0000256" key="5">
    <source>
        <dbReference type="ARBA" id="ARBA00011738"/>
    </source>
</evidence>
<keyword evidence="11 16" id="KW-0067">ATP-binding</keyword>
<comment type="pathway">
    <text evidence="4 16">Cofactor biosynthesis; coenzyme A biosynthesis; CoA from (R)-pantothenate: step 1/5.</text>
</comment>
<dbReference type="CDD" id="cd24015">
    <property type="entry name" value="ASKHA_NBD_PanK-III"/>
    <property type="match status" value="1"/>
</dbReference>
<feature type="binding site" evidence="16">
    <location>
        <begin position="6"/>
        <end position="13"/>
    </location>
    <ligand>
        <name>ATP</name>
        <dbReference type="ChEBI" id="CHEBI:30616"/>
    </ligand>
</feature>
<comment type="cofactor">
    <cofactor evidence="2">
        <name>K(+)</name>
        <dbReference type="ChEBI" id="CHEBI:29103"/>
    </cofactor>
</comment>
<feature type="binding site" evidence="16">
    <location>
        <begin position="94"/>
        <end position="97"/>
    </location>
    <ligand>
        <name>substrate</name>
    </ligand>
</feature>